<sequence>MALDETTGFIIDVDDARELGRPEAKPFPLTTLPKELRLEVYSHMMRLIYRPIFSHIHSLRGFGRWYGYAAPTSVLQASRQVNAEIRAVLRWLNDGSPPVVICSQNQEAFYSSLLFSLTIARRRDVHWLQTNGSCPDGLGVQPAASTVSDPVRFIIGALERSGVGDSSFLRLSPEMARNVYNFVEQTLIRLRRSPNLELVLLAGHPRHSSSPETTTREICKLLQSLGRRGKSEATIKTRVSVLGALRGPCQDDAHFRHNWIQEPDRNAIPWEIASKDQMKLFR</sequence>
<evidence type="ECO:0000313" key="2">
    <source>
        <dbReference type="Proteomes" id="UP000800094"/>
    </source>
</evidence>
<keyword evidence="2" id="KW-1185">Reference proteome</keyword>
<dbReference type="RefSeq" id="XP_033675233.1">
    <property type="nucleotide sequence ID" value="XM_033827372.1"/>
</dbReference>
<dbReference type="GeneID" id="54580702"/>
<name>A0A6A6HQS8_9PLEO</name>
<organism evidence="1 2">
    <name type="scientific">Trematosphaeria pertusa</name>
    <dbReference type="NCBI Taxonomy" id="390896"/>
    <lineage>
        <taxon>Eukaryota</taxon>
        <taxon>Fungi</taxon>
        <taxon>Dikarya</taxon>
        <taxon>Ascomycota</taxon>
        <taxon>Pezizomycotina</taxon>
        <taxon>Dothideomycetes</taxon>
        <taxon>Pleosporomycetidae</taxon>
        <taxon>Pleosporales</taxon>
        <taxon>Massarineae</taxon>
        <taxon>Trematosphaeriaceae</taxon>
        <taxon>Trematosphaeria</taxon>
    </lineage>
</organism>
<evidence type="ECO:0000313" key="1">
    <source>
        <dbReference type="EMBL" id="KAF2240229.1"/>
    </source>
</evidence>
<dbReference type="AlphaFoldDB" id="A0A6A6HQS8"/>
<reference evidence="1" key="1">
    <citation type="journal article" date="2020" name="Stud. Mycol.">
        <title>101 Dothideomycetes genomes: a test case for predicting lifestyles and emergence of pathogens.</title>
        <authorList>
            <person name="Haridas S."/>
            <person name="Albert R."/>
            <person name="Binder M."/>
            <person name="Bloem J."/>
            <person name="Labutti K."/>
            <person name="Salamov A."/>
            <person name="Andreopoulos B."/>
            <person name="Baker S."/>
            <person name="Barry K."/>
            <person name="Bills G."/>
            <person name="Bluhm B."/>
            <person name="Cannon C."/>
            <person name="Castanera R."/>
            <person name="Culley D."/>
            <person name="Daum C."/>
            <person name="Ezra D."/>
            <person name="Gonzalez J."/>
            <person name="Henrissat B."/>
            <person name="Kuo A."/>
            <person name="Liang C."/>
            <person name="Lipzen A."/>
            <person name="Lutzoni F."/>
            <person name="Magnuson J."/>
            <person name="Mondo S."/>
            <person name="Nolan M."/>
            <person name="Ohm R."/>
            <person name="Pangilinan J."/>
            <person name="Park H.-J."/>
            <person name="Ramirez L."/>
            <person name="Alfaro M."/>
            <person name="Sun H."/>
            <person name="Tritt A."/>
            <person name="Yoshinaga Y."/>
            <person name="Zwiers L.-H."/>
            <person name="Turgeon B."/>
            <person name="Goodwin S."/>
            <person name="Spatafora J."/>
            <person name="Crous P."/>
            <person name="Grigoriev I."/>
        </authorList>
    </citation>
    <scope>NUCLEOTIDE SEQUENCE</scope>
    <source>
        <strain evidence="1">CBS 122368</strain>
    </source>
</reference>
<protein>
    <submittedName>
        <fullName evidence="1">Uncharacterized protein</fullName>
    </submittedName>
</protein>
<dbReference type="Proteomes" id="UP000800094">
    <property type="component" value="Unassembled WGS sequence"/>
</dbReference>
<dbReference type="EMBL" id="ML987226">
    <property type="protein sequence ID" value="KAF2240229.1"/>
    <property type="molecule type" value="Genomic_DNA"/>
</dbReference>
<gene>
    <name evidence="1" type="ORF">BU26DRAFT_512411</name>
</gene>
<proteinExistence type="predicted"/>
<accession>A0A6A6HQS8</accession>